<keyword evidence="1" id="KW-0472">Membrane</keyword>
<organism evidence="2">
    <name type="scientific">Escherichia coli</name>
    <dbReference type="NCBI Taxonomy" id="562"/>
    <lineage>
        <taxon>Bacteria</taxon>
        <taxon>Pseudomonadati</taxon>
        <taxon>Pseudomonadota</taxon>
        <taxon>Gammaproteobacteria</taxon>
        <taxon>Enterobacterales</taxon>
        <taxon>Enterobacteriaceae</taxon>
        <taxon>Escherichia</taxon>
    </lineage>
</organism>
<feature type="transmembrane region" description="Helical" evidence="1">
    <location>
        <begin position="53"/>
        <end position="71"/>
    </location>
</feature>
<keyword evidence="1" id="KW-0812">Transmembrane</keyword>
<accession>A0A649Z406</accession>
<dbReference type="EMBL" id="MN086777">
    <property type="protein sequence ID" value="QGM49846.1"/>
    <property type="molecule type" value="Genomic_DNA"/>
</dbReference>
<reference evidence="2" key="1">
    <citation type="submission" date="2019-06" db="EMBL/GenBank/DDBJ databases">
        <authorList>
            <person name="Song H."/>
            <person name="Liu D."/>
            <person name="Wang Y."/>
            <person name="Wu C."/>
        </authorList>
    </citation>
    <scope>NUCLEOTIDE SEQUENCE</scope>
    <source>
        <plasmid evidence="2">p16EC-p0111</plasmid>
    </source>
</reference>
<dbReference type="AlphaFoldDB" id="A0A649Z406"/>
<evidence type="ECO:0000313" key="2">
    <source>
        <dbReference type="EMBL" id="QGM49846.1"/>
    </source>
</evidence>
<geneLocation type="plasmid" evidence="2">
    <name>p16EC-p0111</name>
</geneLocation>
<proteinExistence type="predicted"/>
<protein>
    <submittedName>
        <fullName evidence="2">Uncharacterized protein</fullName>
    </submittedName>
</protein>
<name>A0A649Z406_ECOLX</name>
<feature type="transmembrane region" description="Helical" evidence="1">
    <location>
        <begin position="77"/>
        <end position="95"/>
    </location>
</feature>
<keyword evidence="1" id="KW-1133">Transmembrane helix</keyword>
<evidence type="ECO:0000256" key="1">
    <source>
        <dbReference type="SAM" id="Phobius"/>
    </source>
</evidence>
<sequence length="97" mass="10878">MRAAYERVLRTSSQKTDSDDNVLTTFIIKSDVVPALRAGAAALFSYEGGYSAVFVWCFLFLMFFCCGFRTVRFGARALAWEVLLFLVLMALQLCAMP</sequence>
<keyword evidence="2" id="KW-0614">Plasmid</keyword>